<dbReference type="Gene3D" id="3.40.630.30">
    <property type="match status" value="1"/>
</dbReference>
<dbReference type="InterPro" id="IPR000182">
    <property type="entry name" value="GNAT_dom"/>
</dbReference>
<protein>
    <submittedName>
        <fullName evidence="2">GNAT family N-acetyltransferase</fullName>
    </submittedName>
</protein>
<dbReference type="EMBL" id="JACOOO010000038">
    <property type="protein sequence ID" value="MBC5630395.1"/>
    <property type="molecule type" value="Genomic_DNA"/>
</dbReference>
<accession>A0ABR7DGZ3</accession>
<proteinExistence type="predicted"/>
<dbReference type="PROSITE" id="PS51186">
    <property type="entry name" value="GNAT"/>
    <property type="match status" value="1"/>
</dbReference>
<evidence type="ECO:0000313" key="2">
    <source>
        <dbReference type="EMBL" id="MBC5630395.1"/>
    </source>
</evidence>
<gene>
    <name evidence="2" type="ORF">H8S20_16165</name>
</gene>
<dbReference type="Proteomes" id="UP000596929">
    <property type="component" value="Unassembled WGS sequence"/>
</dbReference>
<sequence>MNKKLKVKRTDNNIIEVNMKILNASYIEKIMRLQDEIVEGLEDKQLYASTEKDEFMKYIDSEGIILGVTTEEDELIAMGVYVAKGYDKKNYGYDLGIIDEELLKVGQIESTVVKNEFRGNRLQKVICEELEKIAREKENTILTSTASPYNKFSVNTFIDLGYEIKVEKVKYGGLKRYVMMKKLSQPNK</sequence>
<feature type="domain" description="N-acetyltransferase" evidence="1">
    <location>
        <begin position="19"/>
        <end position="184"/>
    </location>
</feature>
<comment type="caution">
    <text evidence="2">The sequence shown here is derived from an EMBL/GenBank/DDBJ whole genome shotgun (WGS) entry which is preliminary data.</text>
</comment>
<reference evidence="2 3" key="1">
    <citation type="submission" date="2020-08" db="EMBL/GenBank/DDBJ databases">
        <title>Genome public.</title>
        <authorList>
            <person name="Liu C."/>
            <person name="Sun Q."/>
        </authorList>
    </citation>
    <scope>NUCLEOTIDE SEQUENCE [LARGE SCALE GENOMIC DNA]</scope>
    <source>
        <strain evidence="2 3">NSJ-6</strain>
    </source>
</reference>
<evidence type="ECO:0000313" key="3">
    <source>
        <dbReference type="Proteomes" id="UP000596929"/>
    </source>
</evidence>
<organism evidence="2 3">
    <name type="scientific">Clostridium hominis</name>
    <dbReference type="NCBI Taxonomy" id="2763036"/>
    <lineage>
        <taxon>Bacteria</taxon>
        <taxon>Bacillati</taxon>
        <taxon>Bacillota</taxon>
        <taxon>Clostridia</taxon>
        <taxon>Eubacteriales</taxon>
        <taxon>Clostridiaceae</taxon>
        <taxon>Clostridium</taxon>
    </lineage>
</organism>
<dbReference type="RefSeq" id="WP_186860740.1">
    <property type="nucleotide sequence ID" value="NZ_JACOOO010000038.1"/>
</dbReference>
<name>A0ABR7DGZ3_9CLOT</name>
<dbReference type="InterPro" id="IPR016181">
    <property type="entry name" value="Acyl_CoA_acyltransferase"/>
</dbReference>
<evidence type="ECO:0000259" key="1">
    <source>
        <dbReference type="PROSITE" id="PS51186"/>
    </source>
</evidence>
<keyword evidence="3" id="KW-1185">Reference proteome</keyword>
<dbReference type="SUPFAM" id="SSF55729">
    <property type="entry name" value="Acyl-CoA N-acyltransferases (Nat)"/>
    <property type="match status" value="1"/>
</dbReference>